<keyword evidence="11" id="KW-1185">Reference proteome</keyword>
<feature type="transmembrane region" description="Helical" evidence="8">
    <location>
        <begin position="190"/>
        <end position="212"/>
    </location>
</feature>
<sequence>MKLIDHTKVLKHMKPRIVSNIFFRLLFMAATIFGLLILGILLYRVITQGIGYLDFQFLQNLPSRKPEQAGVKTALIGTIWLMGVVAPVTLLLSVGTAIYLEEYAQKSRFTRFIQVNISNLAGVPSIVFGLLGLTVFVRALALGTSVLAAGLTMSLLVLPIIIVASQEAIKAVPKELREASYGMGATKWQTILHVVLPAAIPGILTGGILALSRAIGETAPLVVLGLPLFLAFLPKSVFDMFTVLPMQIYNWTGRPQEEFQGVAAAGIIVLLTMLIIMNSIAVFIRNKFQKRY</sequence>
<accession>A0A0Q3VJ25</accession>
<name>A0A0Q3VJ25_9BACI</name>
<dbReference type="PATRIC" id="fig|1637975.4.peg.3836"/>
<dbReference type="NCBIfam" id="TIGR00974">
    <property type="entry name" value="3a0107s02c"/>
    <property type="match status" value="1"/>
</dbReference>
<keyword evidence="6 8" id="KW-1133">Transmembrane helix</keyword>
<dbReference type="GO" id="GO:0005886">
    <property type="term" value="C:plasma membrane"/>
    <property type="evidence" value="ECO:0007669"/>
    <property type="project" value="UniProtKB-SubCell"/>
</dbReference>
<evidence type="ECO:0000256" key="2">
    <source>
        <dbReference type="ARBA" id="ARBA00007069"/>
    </source>
</evidence>
<dbReference type="PANTHER" id="PTHR43470">
    <property type="entry name" value="PHOSPHATE TRANSPORT SYSTEM PERMEASE PROTEIN PSTA-RELATED"/>
    <property type="match status" value="1"/>
</dbReference>
<keyword evidence="4 8" id="KW-1003">Cell membrane</keyword>
<dbReference type="GO" id="GO:0035435">
    <property type="term" value="P:phosphate ion transmembrane transport"/>
    <property type="evidence" value="ECO:0007669"/>
    <property type="project" value="InterPro"/>
</dbReference>
<dbReference type="EMBL" id="LJIX01000006">
    <property type="protein sequence ID" value="KQL20527.1"/>
    <property type="molecule type" value="Genomic_DNA"/>
</dbReference>
<protein>
    <recommendedName>
        <fullName evidence="8">Phosphate transport system permease protein PstA</fullName>
    </recommendedName>
</protein>
<dbReference type="PROSITE" id="PS50928">
    <property type="entry name" value="ABC_TM1"/>
    <property type="match status" value="1"/>
</dbReference>
<feature type="domain" description="ABC transmembrane type-1" evidence="9">
    <location>
        <begin position="75"/>
        <end position="281"/>
    </location>
</feature>
<evidence type="ECO:0000256" key="5">
    <source>
        <dbReference type="ARBA" id="ARBA00022692"/>
    </source>
</evidence>
<evidence type="ECO:0000256" key="6">
    <source>
        <dbReference type="ARBA" id="ARBA00022989"/>
    </source>
</evidence>
<evidence type="ECO:0000256" key="1">
    <source>
        <dbReference type="ARBA" id="ARBA00004651"/>
    </source>
</evidence>
<comment type="subcellular location">
    <subcellularLocation>
        <location evidence="1 8">Cell membrane</location>
        <topology evidence="1 8">Multi-pass membrane protein</topology>
    </subcellularLocation>
</comment>
<dbReference type="CDD" id="cd06261">
    <property type="entry name" value="TM_PBP2"/>
    <property type="match status" value="1"/>
</dbReference>
<dbReference type="STRING" id="1637975.AN957_19360"/>
<dbReference type="RefSeq" id="WP_056685712.1">
    <property type="nucleotide sequence ID" value="NZ_CP085712.1"/>
</dbReference>
<dbReference type="Proteomes" id="UP000050996">
    <property type="component" value="Unassembled WGS sequence"/>
</dbReference>
<dbReference type="AlphaFoldDB" id="A0A0Q3VJ25"/>
<evidence type="ECO:0000313" key="11">
    <source>
        <dbReference type="Proteomes" id="UP000050996"/>
    </source>
</evidence>
<evidence type="ECO:0000313" key="10">
    <source>
        <dbReference type="EMBL" id="KQL20527.1"/>
    </source>
</evidence>
<evidence type="ECO:0000256" key="8">
    <source>
        <dbReference type="RuleBase" id="RU363043"/>
    </source>
</evidence>
<evidence type="ECO:0000256" key="7">
    <source>
        <dbReference type="ARBA" id="ARBA00023136"/>
    </source>
</evidence>
<feature type="transmembrane region" description="Helical" evidence="8">
    <location>
        <begin position="259"/>
        <end position="284"/>
    </location>
</feature>
<feature type="transmembrane region" description="Helical" evidence="8">
    <location>
        <begin position="74"/>
        <end position="100"/>
    </location>
</feature>
<organism evidence="10 11">
    <name type="scientific">Cytobacillus solani</name>
    <dbReference type="NCBI Taxonomy" id="1637975"/>
    <lineage>
        <taxon>Bacteria</taxon>
        <taxon>Bacillati</taxon>
        <taxon>Bacillota</taxon>
        <taxon>Bacilli</taxon>
        <taxon>Bacillales</taxon>
        <taxon>Bacillaceae</taxon>
        <taxon>Cytobacillus</taxon>
    </lineage>
</organism>
<dbReference type="Pfam" id="PF00528">
    <property type="entry name" value="BPD_transp_1"/>
    <property type="match status" value="1"/>
</dbReference>
<evidence type="ECO:0000256" key="4">
    <source>
        <dbReference type="ARBA" id="ARBA00022475"/>
    </source>
</evidence>
<dbReference type="InterPro" id="IPR005672">
    <property type="entry name" value="Phosphate_PstA"/>
</dbReference>
<proteinExistence type="inferred from homology"/>
<dbReference type="InterPro" id="IPR035906">
    <property type="entry name" value="MetI-like_sf"/>
</dbReference>
<reference evidence="10 11" key="1">
    <citation type="submission" date="2015-09" db="EMBL/GenBank/DDBJ databases">
        <title>Genome sequencing project for genomic taxonomy and phylogenomics of Bacillus-like bacteria.</title>
        <authorList>
            <person name="Liu B."/>
            <person name="Wang J."/>
            <person name="Zhu Y."/>
            <person name="Liu G."/>
            <person name="Chen Q."/>
            <person name="Chen Z."/>
            <person name="Lan J."/>
            <person name="Che J."/>
            <person name="Ge C."/>
            <person name="Shi H."/>
            <person name="Pan Z."/>
            <person name="Liu X."/>
        </authorList>
    </citation>
    <scope>NUCLEOTIDE SEQUENCE [LARGE SCALE GENOMIC DNA]</scope>
    <source>
        <strain evidence="10 11">FJAT-18043</strain>
    </source>
</reference>
<dbReference type="SUPFAM" id="SSF161098">
    <property type="entry name" value="MetI-like"/>
    <property type="match status" value="1"/>
</dbReference>
<keyword evidence="5 8" id="KW-0812">Transmembrane</keyword>
<gene>
    <name evidence="10" type="ORF">AN957_19360</name>
</gene>
<dbReference type="GO" id="GO:0005315">
    <property type="term" value="F:phosphate transmembrane transporter activity"/>
    <property type="evidence" value="ECO:0007669"/>
    <property type="project" value="InterPro"/>
</dbReference>
<comment type="caution">
    <text evidence="10">The sequence shown here is derived from an EMBL/GenBank/DDBJ whole genome shotgun (WGS) entry which is preliminary data.</text>
</comment>
<keyword evidence="3" id="KW-0813">Transport</keyword>
<dbReference type="Gene3D" id="1.10.3720.10">
    <property type="entry name" value="MetI-like"/>
    <property type="match status" value="1"/>
</dbReference>
<feature type="transmembrane region" description="Helical" evidence="8">
    <location>
        <begin position="218"/>
        <end position="238"/>
    </location>
</feature>
<keyword evidence="7 8" id="KW-0472">Membrane</keyword>
<feature type="transmembrane region" description="Helical" evidence="8">
    <location>
        <begin position="21"/>
        <end position="46"/>
    </location>
</feature>
<feature type="transmembrane region" description="Helical" evidence="8">
    <location>
        <begin position="120"/>
        <end position="141"/>
    </location>
</feature>
<comment type="similarity">
    <text evidence="2 8">Belongs to the binding-protein-dependent transport system permease family. CysTW subfamily.</text>
</comment>
<dbReference type="InterPro" id="IPR000515">
    <property type="entry name" value="MetI-like"/>
</dbReference>
<evidence type="ECO:0000259" key="9">
    <source>
        <dbReference type="PROSITE" id="PS50928"/>
    </source>
</evidence>
<evidence type="ECO:0000256" key="3">
    <source>
        <dbReference type="ARBA" id="ARBA00022448"/>
    </source>
</evidence>
<dbReference type="PANTHER" id="PTHR43470:SF5">
    <property type="entry name" value="PHOSPHATE TRANSPORT SYSTEM PERMEASE PROTEIN PSTA"/>
    <property type="match status" value="1"/>
</dbReference>